<dbReference type="InterPro" id="IPR017853">
    <property type="entry name" value="GH"/>
</dbReference>
<dbReference type="PANTHER" id="PTHR31451:SF60">
    <property type="entry name" value="MANNAN ENDO-1,4-BETA-MANNOSIDASE 1"/>
    <property type="match status" value="1"/>
</dbReference>
<dbReference type="Gene3D" id="3.20.20.80">
    <property type="entry name" value="Glycosidases"/>
    <property type="match status" value="1"/>
</dbReference>
<comment type="caution">
    <text evidence="1">The sequence shown here is derived from an EMBL/GenBank/DDBJ whole genome shotgun (WGS) entry which is preliminary data.</text>
</comment>
<dbReference type="GO" id="GO:0016985">
    <property type="term" value="F:mannan endo-1,4-beta-mannosidase activity"/>
    <property type="evidence" value="ECO:0007669"/>
    <property type="project" value="UniProtKB-EC"/>
</dbReference>
<gene>
    <name evidence="1" type="ORF">HKW66_Vig0221160</name>
</gene>
<sequence length="116" mass="13135">MMRLPESSNEEQTLFLVRWVNDHIQDAQIIIEKPVLFAEFGVSVRNMSTSDGGAATGGLFWHLLAEGMDSFKDGYEVLLDENSSTATLIAQESQKLNRIRMKKFSIDNTKVKQVRN</sequence>
<evidence type="ECO:0000313" key="2">
    <source>
        <dbReference type="Proteomes" id="UP000743370"/>
    </source>
</evidence>
<proteinExistence type="predicted"/>
<dbReference type="EMBL" id="JABFOF010000007">
    <property type="protein sequence ID" value="KAG2390478.1"/>
    <property type="molecule type" value="Genomic_DNA"/>
</dbReference>
<protein>
    <submittedName>
        <fullName evidence="1">Mannan endo-1,4-beta-mannosidase</fullName>
    </submittedName>
</protein>
<evidence type="ECO:0000313" key="1">
    <source>
        <dbReference type="EMBL" id="KAG2390478.1"/>
    </source>
</evidence>
<dbReference type="SUPFAM" id="SSF51445">
    <property type="entry name" value="(Trans)glycosidases"/>
    <property type="match status" value="1"/>
</dbReference>
<dbReference type="InterPro" id="IPR045053">
    <property type="entry name" value="MAN-like"/>
</dbReference>
<dbReference type="PANTHER" id="PTHR31451">
    <property type="match status" value="1"/>
</dbReference>
<reference evidence="1 2" key="1">
    <citation type="submission" date="2020-05" db="EMBL/GenBank/DDBJ databases">
        <title>Vigna angularis (adzuki bean) Var. LongXiaoDou No. 4 denovo assembly.</title>
        <authorList>
            <person name="Xiang H."/>
        </authorList>
    </citation>
    <scope>NUCLEOTIDE SEQUENCE [LARGE SCALE GENOMIC DNA]</scope>
    <source>
        <tissue evidence="1">Leaf</tissue>
    </source>
</reference>
<dbReference type="Proteomes" id="UP000743370">
    <property type="component" value="Unassembled WGS sequence"/>
</dbReference>
<name>A0A8T0K0C5_PHAAN</name>
<accession>A0A8T0K0C5</accession>
<organism evidence="1 2">
    <name type="scientific">Phaseolus angularis</name>
    <name type="common">Azuki bean</name>
    <name type="synonym">Vigna angularis</name>
    <dbReference type="NCBI Taxonomy" id="3914"/>
    <lineage>
        <taxon>Eukaryota</taxon>
        <taxon>Viridiplantae</taxon>
        <taxon>Streptophyta</taxon>
        <taxon>Embryophyta</taxon>
        <taxon>Tracheophyta</taxon>
        <taxon>Spermatophyta</taxon>
        <taxon>Magnoliopsida</taxon>
        <taxon>eudicotyledons</taxon>
        <taxon>Gunneridae</taxon>
        <taxon>Pentapetalae</taxon>
        <taxon>rosids</taxon>
        <taxon>fabids</taxon>
        <taxon>Fabales</taxon>
        <taxon>Fabaceae</taxon>
        <taxon>Papilionoideae</taxon>
        <taxon>50 kb inversion clade</taxon>
        <taxon>NPAAA clade</taxon>
        <taxon>indigoferoid/millettioid clade</taxon>
        <taxon>Phaseoleae</taxon>
        <taxon>Vigna</taxon>
    </lineage>
</organism>
<dbReference type="AlphaFoldDB" id="A0A8T0K0C5"/>